<evidence type="ECO:0000256" key="5">
    <source>
        <dbReference type="PROSITE-ProRule" id="PRU00108"/>
    </source>
</evidence>
<dbReference type="PANTHER" id="PTHR24340">
    <property type="entry name" value="HOMEOBOX PROTEIN NKX"/>
    <property type="match status" value="1"/>
</dbReference>
<reference evidence="9 10" key="2">
    <citation type="submission" date="2018-11" db="EMBL/GenBank/DDBJ databases">
        <authorList>
            <consortium name="Pathogen Informatics"/>
        </authorList>
    </citation>
    <scope>NUCLEOTIDE SEQUENCE [LARGE SCALE GENOMIC DNA]</scope>
</reference>
<dbReference type="AlphaFoldDB" id="A0A0R3SZX4"/>
<dbReference type="OrthoDB" id="6159439at2759"/>
<dbReference type="InterPro" id="IPR001356">
    <property type="entry name" value="HD"/>
</dbReference>
<feature type="compositionally biased region" description="Low complexity" evidence="7">
    <location>
        <begin position="247"/>
        <end position="257"/>
    </location>
</feature>
<dbReference type="WBParaSite" id="HNAJ_0000006701-mRNA-1">
    <property type="protein sequence ID" value="HNAJ_0000006701-mRNA-1"/>
    <property type="gene ID" value="HNAJ_0000006701"/>
</dbReference>
<feature type="domain" description="Homeobox" evidence="8">
    <location>
        <begin position="147"/>
        <end position="207"/>
    </location>
</feature>
<feature type="compositionally biased region" description="Basic and acidic residues" evidence="7">
    <location>
        <begin position="205"/>
        <end position="214"/>
    </location>
</feature>
<reference evidence="11" key="1">
    <citation type="submission" date="2017-02" db="UniProtKB">
        <authorList>
            <consortium name="WormBaseParasite"/>
        </authorList>
    </citation>
    <scope>IDENTIFICATION</scope>
</reference>
<feature type="region of interest" description="Disordered" evidence="7">
    <location>
        <begin position="301"/>
        <end position="341"/>
    </location>
</feature>
<dbReference type="GO" id="GO:0000981">
    <property type="term" value="F:DNA-binding transcription factor activity, RNA polymerase II-specific"/>
    <property type="evidence" value="ECO:0007669"/>
    <property type="project" value="InterPro"/>
</dbReference>
<feature type="compositionally biased region" description="Polar residues" evidence="7">
    <location>
        <begin position="316"/>
        <end position="327"/>
    </location>
</feature>
<dbReference type="Gene3D" id="1.10.10.60">
    <property type="entry name" value="Homeodomain-like"/>
    <property type="match status" value="1"/>
</dbReference>
<evidence type="ECO:0000256" key="2">
    <source>
        <dbReference type="ARBA" id="ARBA00023125"/>
    </source>
</evidence>
<dbReference type="PANTHER" id="PTHR24340:SF37">
    <property type="entry name" value="HOMEOBOX PROTEIN SLOU"/>
    <property type="match status" value="1"/>
</dbReference>
<dbReference type="STRING" id="102285.A0A0R3SZX4"/>
<protein>
    <submittedName>
        <fullName evidence="11">Homeobox domain-containing protein</fullName>
    </submittedName>
</protein>
<feature type="DNA-binding region" description="Homeobox" evidence="5">
    <location>
        <begin position="149"/>
        <end position="208"/>
    </location>
</feature>
<dbReference type="Proteomes" id="UP000278807">
    <property type="component" value="Unassembled WGS sequence"/>
</dbReference>
<dbReference type="InterPro" id="IPR017970">
    <property type="entry name" value="Homeobox_CS"/>
</dbReference>
<dbReference type="InterPro" id="IPR020479">
    <property type="entry name" value="HD_metazoa"/>
</dbReference>
<feature type="compositionally biased region" description="Basic and acidic residues" evidence="7">
    <location>
        <begin position="328"/>
        <end position="341"/>
    </location>
</feature>
<dbReference type="SMART" id="SM00389">
    <property type="entry name" value="HOX"/>
    <property type="match status" value="1"/>
</dbReference>
<proteinExistence type="predicted"/>
<name>A0A0R3SZX4_RODNA</name>
<dbReference type="PROSITE" id="PS00027">
    <property type="entry name" value="HOMEOBOX_1"/>
    <property type="match status" value="1"/>
</dbReference>
<dbReference type="GO" id="GO:0030154">
    <property type="term" value="P:cell differentiation"/>
    <property type="evidence" value="ECO:0007669"/>
    <property type="project" value="TreeGrafter"/>
</dbReference>
<evidence type="ECO:0000256" key="3">
    <source>
        <dbReference type="ARBA" id="ARBA00023155"/>
    </source>
</evidence>
<gene>
    <name evidence="9" type="ORF">HNAJ_LOCUS68</name>
</gene>
<evidence type="ECO:0000256" key="6">
    <source>
        <dbReference type="RuleBase" id="RU000682"/>
    </source>
</evidence>
<comment type="subcellular location">
    <subcellularLocation>
        <location evidence="1 5 6">Nucleus</location>
    </subcellularLocation>
</comment>
<feature type="compositionally biased region" description="Polar residues" evidence="7">
    <location>
        <begin position="31"/>
        <end position="40"/>
    </location>
</feature>
<dbReference type="CDD" id="cd00086">
    <property type="entry name" value="homeodomain"/>
    <property type="match status" value="1"/>
</dbReference>
<dbReference type="EMBL" id="UZAE01000015">
    <property type="protein sequence ID" value="VDN95927.1"/>
    <property type="molecule type" value="Genomic_DNA"/>
</dbReference>
<keyword evidence="4 5" id="KW-0539">Nucleus</keyword>
<dbReference type="InterPro" id="IPR009057">
    <property type="entry name" value="Homeodomain-like_sf"/>
</dbReference>
<feature type="compositionally biased region" description="Polar residues" evidence="7">
    <location>
        <begin position="215"/>
        <end position="231"/>
    </location>
</feature>
<evidence type="ECO:0000313" key="9">
    <source>
        <dbReference type="EMBL" id="VDN95927.1"/>
    </source>
</evidence>
<dbReference type="GO" id="GO:0005634">
    <property type="term" value="C:nucleus"/>
    <property type="evidence" value="ECO:0007669"/>
    <property type="project" value="UniProtKB-SubCell"/>
</dbReference>
<accession>A0A0R3SZX4</accession>
<sequence>MASFRVDHILNNQEEDSNPDDDEPGIKDLTAASQVQTTQVVDDRKSESSVPSGNTSVSSNGFGRVDFSALLQQHQSHPSCLNLSSLLALQESEYFQLPRTDPSFFTNATLQNHQKQQQHYQTQKQQIMRAAENGEQLQGMPSGVGASKHRRARTAFTYGQLVALESKFKTTRYLSVCERMNMALSLNLTETQVKIWFQNRRTKWKKENPTEQHHQSSTSSLNSRKQINSPDQPLYYGGLGSNQSDVSEMSPPSSSIPESPPTRDHQREDGTNAVLLAYVFNQLRNSLHKEEKSTNEDEILQSFSNNSNNNNSSTSATIDHISTNGRSSKGEAEQLELRTGS</sequence>
<keyword evidence="3 5" id="KW-0371">Homeobox</keyword>
<feature type="compositionally biased region" description="Low complexity" evidence="7">
    <location>
        <begin position="48"/>
        <end position="59"/>
    </location>
</feature>
<evidence type="ECO:0000313" key="11">
    <source>
        <dbReference type="WBParaSite" id="HNAJ_0000006701-mRNA-1"/>
    </source>
</evidence>
<feature type="compositionally biased region" description="Acidic residues" evidence="7">
    <location>
        <begin position="13"/>
        <end position="23"/>
    </location>
</feature>
<dbReference type="InterPro" id="IPR050394">
    <property type="entry name" value="Homeobox_NK-like"/>
</dbReference>
<dbReference type="SUPFAM" id="SSF46689">
    <property type="entry name" value="Homeodomain-like"/>
    <property type="match status" value="1"/>
</dbReference>
<feature type="compositionally biased region" description="Low complexity" evidence="7">
    <location>
        <begin position="302"/>
        <end position="315"/>
    </location>
</feature>
<evidence type="ECO:0000256" key="7">
    <source>
        <dbReference type="SAM" id="MobiDB-lite"/>
    </source>
</evidence>
<evidence type="ECO:0000256" key="1">
    <source>
        <dbReference type="ARBA" id="ARBA00004123"/>
    </source>
</evidence>
<feature type="region of interest" description="Disordered" evidence="7">
    <location>
        <begin position="1"/>
        <end position="59"/>
    </location>
</feature>
<evidence type="ECO:0000259" key="8">
    <source>
        <dbReference type="PROSITE" id="PS50071"/>
    </source>
</evidence>
<dbReference type="PRINTS" id="PR00024">
    <property type="entry name" value="HOMEOBOX"/>
</dbReference>
<organism evidence="11">
    <name type="scientific">Rodentolepis nana</name>
    <name type="common">Dwarf tapeworm</name>
    <name type="synonym">Hymenolepis nana</name>
    <dbReference type="NCBI Taxonomy" id="102285"/>
    <lineage>
        <taxon>Eukaryota</taxon>
        <taxon>Metazoa</taxon>
        <taxon>Spiralia</taxon>
        <taxon>Lophotrochozoa</taxon>
        <taxon>Platyhelminthes</taxon>
        <taxon>Cestoda</taxon>
        <taxon>Eucestoda</taxon>
        <taxon>Cyclophyllidea</taxon>
        <taxon>Hymenolepididae</taxon>
        <taxon>Rodentolepis</taxon>
    </lineage>
</organism>
<feature type="region of interest" description="Disordered" evidence="7">
    <location>
        <begin position="204"/>
        <end position="267"/>
    </location>
</feature>
<dbReference type="GO" id="GO:0000978">
    <property type="term" value="F:RNA polymerase II cis-regulatory region sequence-specific DNA binding"/>
    <property type="evidence" value="ECO:0007669"/>
    <property type="project" value="TreeGrafter"/>
</dbReference>
<evidence type="ECO:0000313" key="10">
    <source>
        <dbReference type="Proteomes" id="UP000278807"/>
    </source>
</evidence>
<evidence type="ECO:0000256" key="4">
    <source>
        <dbReference type="ARBA" id="ARBA00023242"/>
    </source>
</evidence>
<dbReference type="Pfam" id="PF00046">
    <property type="entry name" value="Homeodomain"/>
    <property type="match status" value="1"/>
</dbReference>
<keyword evidence="2 5" id="KW-0238">DNA-binding</keyword>
<keyword evidence="10" id="KW-1185">Reference proteome</keyword>
<dbReference type="PROSITE" id="PS50071">
    <property type="entry name" value="HOMEOBOX_2"/>
    <property type="match status" value="1"/>
</dbReference>